<evidence type="ECO:0000256" key="1">
    <source>
        <dbReference type="SAM" id="Coils"/>
    </source>
</evidence>
<evidence type="ECO:0000313" key="4">
    <source>
        <dbReference type="Proteomes" id="UP000524246"/>
    </source>
</evidence>
<dbReference type="EMBL" id="JAAZON010000641">
    <property type="protein sequence ID" value="NMC64303.1"/>
    <property type="molecule type" value="Genomic_DNA"/>
</dbReference>
<proteinExistence type="predicted"/>
<accession>A0A7X9IKN7</accession>
<dbReference type="AlphaFoldDB" id="A0A7X9IKN7"/>
<feature type="coiled-coil region" evidence="1">
    <location>
        <begin position="61"/>
        <end position="117"/>
    </location>
</feature>
<gene>
    <name evidence="3" type="ORF">GYA55_14155</name>
</gene>
<protein>
    <submittedName>
        <fullName evidence="3">Uncharacterized protein</fullName>
    </submittedName>
</protein>
<sequence length="706" mass="71921">MRHPLLQLSVLVLFFLLTQILISAEAAMAVQKLVCVSDNGATYPAEAEAGQVKRIKTPTYRKRLNASLGKLNQTIKDLQVQIRRLNLKKTKAANSRVKKLRKQLKSSQTRKSELLEQKTILKYCFGGRIAETAPLLILKENFEIGSSEVFKHNSDLILQASTGSIHVAGTVETTKAGARLSLIASKGNITLAKGSLLRGASGGDGVLTRSLSHTLIRSPNTGKIVRVKAQIVSGGAGENGAGVRLEAAAGAVNFEPGFAIELGNGGNGADFSVSNIAALTGKQFELENAGGNSGILEIRASQLNGLEGAQLGTLQDGTQMWFPADNTGISGGRGGNAGSVSFPESESSASARNKHRGLILPVGSWIQNSSSSLGSVLGASKTAENPFYVEVTGSKGGDGWISGGNGQSLRCIGTTVRDAERRIWVGQSVAIQAGAGGPCFVPFGSPGKGGSAYAKGGDGDSATVPGQDGGMGGSATAFSGLGGFINQLIFGPPFKYGDCGDATAIGGNGGAGGGLCPSRVSTKGGDGGFGGQSIAQQCRIFPMSTVTSYGRLISISGNGGNGGDAKRGGSVGRGGSSPNPLLGEGRMPGSYKQQGTNGLGGITCGSVVPTPSPQYTSVPVEPTVDPTQTPPVVTPTPTPTQGYGSSCTCAKANLVVLNPAACVTEGISDASNPEHCVIFLGSGSVAHGTTYDFGGTTCVVEVRCPL</sequence>
<evidence type="ECO:0000256" key="2">
    <source>
        <dbReference type="SAM" id="MobiDB-lite"/>
    </source>
</evidence>
<feature type="compositionally biased region" description="Gly residues" evidence="2">
    <location>
        <begin position="557"/>
        <end position="575"/>
    </location>
</feature>
<keyword evidence="1" id="KW-0175">Coiled coil</keyword>
<feature type="region of interest" description="Disordered" evidence="2">
    <location>
        <begin position="556"/>
        <end position="595"/>
    </location>
</feature>
<name>A0A7X9IKN7_9DELT</name>
<comment type="caution">
    <text evidence="3">The sequence shown here is derived from an EMBL/GenBank/DDBJ whole genome shotgun (WGS) entry which is preliminary data.</text>
</comment>
<evidence type="ECO:0000313" key="3">
    <source>
        <dbReference type="EMBL" id="NMC64303.1"/>
    </source>
</evidence>
<reference evidence="3 4" key="1">
    <citation type="journal article" date="2020" name="Biotechnol. Biofuels">
        <title>New insights from the biogas microbiome by comprehensive genome-resolved metagenomics of nearly 1600 species originating from multiple anaerobic digesters.</title>
        <authorList>
            <person name="Campanaro S."/>
            <person name="Treu L."/>
            <person name="Rodriguez-R L.M."/>
            <person name="Kovalovszki A."/>
            <person name="Ziels R.M."/>
            <person name="Maus I."/>
            <person name="Zhu X."/>
            <person name="Kougias P.G."/>
            <person name="Basile A."/>
            <person name="Luo G."/>
            <person name="Schluter A."/>
            <person name="Konstantinidis K.T."/>
            <person name="Angelidaki I."/>
        </authorList>
    </citation>
    <scope>NUCLEOTIDE SEQUENCE [LARGE SCALE GENOMIC DNA]</scope>
    <source>
        <strain evidence="3">AS27yjCOA_65</strain>
    </source>
</reference>
<organism evidence="3 4">
    <name type="scientific">SAR324 cluster bacterium</name>
    <dbReference type="NCBI Taxonomy" id="2024889"/>
    <lineage>
        <taxon>Bacteria</taxon>
        <taxon>Deltaproteobacteria</taxon>
        <taxon>SAR324 cluster</taxon>
    </lineage>
</organism>
<dbReference type="Proteomes" id="UP000524246">
    <property type="component" value="Unassembled WGS sequence"/>
</dbReference>